<comment type="caution">
    <text evidence="2">The sequence shown here is derived from an EMBL/GenBank/DDBJ whole genome shotgun (WGS) entry which is preliminary data.</text>
</comment>
<accession>A0ABD0TN04</accession>
<gene>
    <name evidence="2" type="ORF">ABMA28_006653</name>
</gene>
<dbReference type="Gene3D" id="3.30.900.10">
    <property type="entry name" value="HORMA domain"/>
    <property type="match status" value="1"/>
</dbReference>
<dbReference type="InterPro" id="IPR003511">
    <property type="entry name" value="HORMA_dom"/>
</dbReference>
<dbReference type="PROSITE" id="PS50815">
    <property type="entry name" value="HORMA"/>
    <property type="match status" value="1"/>
</dbReference>
<reference evidence="2 3" key="1">
    <citation type="submission" date="2024-06" db="EMBL/GenBank/DDBJ databases">
        <title>A chromosome-level genome assembly of beet webworm, Loxostege sticticalis.</title>
        <authorList>
            <person name="Zhang Y."/>
        </authorList>
    </citation>
    <scope>NUCLEOTIDE SEQUENCE [LARGE SCALE GENOMIC DNA]</scope>
    <source>
        <strain evidence="2">AQ028</strain>
        <tissue evidence="2">Male pupae</tissue>
    </source>
</reference>
<sequence length="192" mass="22424">MDPCFQDIALEFLAIAFHSILYYTSVYPKSVFETRKKYNLVVYSCIHPEVKQYIDLCLKSIRECLKNGQLRRVVFAITNTEYEPVLKFVFDVHKREDYDETSDAYLIQAEQNLRAFCLNLSTCDTFKMIPEDASFTILIHTNEAMAVSMAIDPNFEDFPLVEVNEKSKDLENIVPLKSFPIRSFRLESYIEL</sequence>
<dbReference type="EMBL" id="JBEDNZ010000002">
    <property type="protein sequence ID" value="KAL0850711.1"/>
    <property type="molecule type" value="Genomic_DNA"/>
</dbReference>
<dbReference type="AlphaFoldDB" id="A0ABD0TN04"/>
<evidence type="ECO:0000313" key="2">
    <source>
        <dbReference type="EMBL" id="KAL0850711.1"/>
    </source>
</evidence>
<evidence type="ECO:0000313" key="3">
    <source>
        <dbReference type="Proteomes" id="UP001549921"/>
    </source>
</evidence>
<protein>
    <recommendedName>
        <fullName evidence="1">HORMA domain-containing protein</fullName>
    </recommendedName>
</protein>
<evidence type="ECO:0000259" key="1">
    <source>
        <dbReference type="PROSITE" id="PS50815"/>
    </source>
</evidence>
<dbReference type="Proteomes" id="UP001549921">
    <property type="component" value="Unassembled WGS sequence"/>
</dbReference>
<name>A0ABD0TN04_LOXSC</name>
<feature type="domain" description="HORMA" evidence="1">
    <location>
        <begin position="3"/>
        <end position="190"/>
    </location>
</feature>
<proteinExistence type="predicted"/>
<dbReference type="PANTHER" id="PTHR11842:SF10">
    <property type="entry name" value="MITOTIC SPINDLE ASSEMBLY CHECKPOINT PROTEIN MAD2B"/>
    <property type="match status" value="1"/>
</dbReference>
<dbReference type="InterPro" id="IPR036570">
    <property type="entry name" value="HORMA_dom_sf"/>
</dbReference>
<dbReference type="InterPro" id="IPR045091">
    <property type="entry name" value="Mad2-like"/>
</dbReference>
<dbReference type="Pfam" id="PF02301">
    <property type="entry name" value="HORMA"/>
    <property type="match status" value="1"/>
</dbReference>
<organism evidence="2 3">
    <name type="scientific">Loxostege sticticalis</name>
    <name type="common">Beet webworm moth</name>
    <dbReference type="NCBI Taxonomy" id="481309"/>
    <lineage>
        <taxon>Eukaryota</taxon>
        <taxon>Metazoa</taxon>
        <taxon>Ecdysozoa</taxon>
        <taxon>Arthropoda</taxon>
        <taxon>Hexapoda</taxon>
        <taxon>Insecta</taxon>
        <taxon>Pterygota</taxon>
        <taxon>Neoptera</taxon>
        <taxon>Endopterygota</taxon>
        <taxon>Lepidoptera</taxon>
        <taxon>Glossata</taxon>
        <taxon>Ditrysia</taxon>
        <taxon>Pyraloidea</taxon>
        <taxon>Crambidae</taxon>
        <taxon>Pyraustinae</taxon>
        <taxon>Loxostege</taxon>
    </lineage>
</organism>
<dbReference type="SUPFAM" id="SSF56019">
    <property type="entry name" value="The spindle assembly checkpoint protein mad2"/>
    <property type="match status" value="1"/>
</dbReference>
<dbReference type="PANTHER" id="PTHR11842">
    <property type="entry name" value="MITOTIC SPINDLE ASSEMBLY CHECKPOINT PROTEIN MAD2"/>
    <property type="match status" value="1"/>
</dbReference>